<comment type="caution">
    <text evidence="1">The sequence shown here is derived from an EMBL/GenBank/DDBJ whole genome shotgun (WGS) entry which is preliminary data.</text>
</comment>
<organism evidence="1 2">
    <name type="scientific">Primorskyibacter flagellatus</name>
    <dbReference type="NCBI Taxonomy" id="1387277"/>
    <lineage>
        <taxon>Bacteria</taxon>
        <taxon>Pseudomonadati</taxon>
        <taxon>Pseudomonadota</taxon>
        <taxon>Alphaproteobacteria</taxon>
        <taxon>Rhodobacterales</taxon>
        <taxon>Roseobacteraceae</taxon>
        <taxon>Primorskyibacter</taxon>
    </lineage>
</organism>
<gene>
    <name evidence="1" type="ORF">GCM10011360_27800</name>
</gene>
<accession>A0A917EH10</accession>
<evidence type="ECO:0000313" key="2">
    <source>
        <dbReference type="Proteomes" id="UP000612855"/>
    </source>
</evidence>
<dbReference type="AlphaFoldDB" id="A0A917EH10"/>
<evidence type="ECO:0000313" key="1">
    <source>
        <dbReference type="EMBL" id="GGE38459.1"/>
    </source>
</evidence>
<name>A0A917EH10_9RHOB</name>
<protein>
    <submittedName>
        <fullName evidence="1">Uncharacterized protein</fullName>
    </submittedName>
</protein>
<dbReference type="EMBL" id="BMFJ01000001">
    <property type="protein sequence ID" value="GGE38459.1"/>
    <property type="molecule type" value="Genomic_DNA"/>
</dbReference>
<sequence length="73" mass="8051">MTWTHLTANSSQAPMAAKSYISVLLSRFRNYIRVPAMVHRARQTLARARSGPIYIAEQLHKNGDRDGPATAAG</sequence>
<proteinExistence type="predicted"/>
<keyword evidence="2" id="KW-1185">Reference proteome</keyword>
<dbReference type="Proteomes" id="UP000612855">
    <property type="component" value="Unassembled WGS sequence"/>
</dbReference>
<reference evidence="2" key="1">
    <citation type="journal article" date="2019" name="Int. J. Syst. Evol. Microbiol.">
        <title>The Global Catalogue of Microorganisms (GCM) 10K type strain sequencing project: providing services to taxonomists for standard genome sequencing and annotation.</title>
        <authorList>
            <consortium name="The Broad Institute Genomics Platform"/>
            <consortium name="The Broad Institute Genome Sequencing Center for Infectious Disease"/>
            <person name="Wu L."/>
            <person name="Ma J."/>
        </authorList>
    </citation>
    <scope>NUCLEOTIDE SEQUENCE [LARGE SCALE GENOMIC DNA]</scope>
    <source>
        <strain evidence="2">CGMCC 1.12664</strain>
    </source>
</reference>